<evidence type="ECO:0000313" key="2">
    <source>
        <dbReference type="EMBL" id="TFD84038.1"/>
    </source>
</evidence>
<comment type="caution">
    <text evidence="2">The sequence shown here is derived from an EMBL/GenBank/DDBJ whole genome shotgun (WGS) entry which is preliminary data.</text>
</comment>
<gene>
    <name evidence="2" type="ORF">E3T61_19920</name>
</gene>
<proteinExistence type="predicted"/>
<organism evidence="2 3">
    <name type="scientific">Cryobacterium lactosi</name>
    <dbReference type="NCBI Taxonomy" id="1259202"/>
    <lineage>
        <taxon>Bacteria</taxon>
        <taxon>Bacillati</taxon>
        <taxon>Actinomycetota</taxon>
        <taxon>Actinomycetes</taxon>
        <taxon>Micrococcales</taxon>
        <taxon>Microbacteriaceae</taxon>
        <taxon>Cryobacterium</taxon>
    </lineage>
</organism>
<sequence length="239" mass="24412">MRMVTASGRSRWPLVIGGSLLVLAIGGGIAYTATQPTEPATAPASSTPTAAPTPTGSVSGNGDNEDDVTGCLGGQDRNANMVLTAQADAKHTTYGAVEVATAFYRWLWQTPNPAANTAEASAVSEAVMASTANDAFRDLTAGYQAMAGTDITAGQVPIGTPFHLSTTNGLWTVSEGSTTDKVEVNIAAGYVVNGELSPTKAAVISQTMVWENDGWHIESAGTPDQAKLAAGGTRYTGGC</sequence>
<dbReference type="OrthoDB" id="5116452at2"/>
<dbReference type="Proteomes" id="UP000298468">
    <property type="component" value="Unassembled WGS sequence"/>
</dbReference>
<protein>
    <submittedName>
        <fullName evidence="2">Uncharacterized protein</fullName>
    </submittedName>
</protein>
<feature type="compositionally biased region" description="Low complexity" evidence="1">
    <location>
        <begin position="36"/>
        <end position="55"/>
    </location>
</feature>
<feature type="region of interest" description="Disordered" evidence="1">
    <location>
        <begin position="36"/>
        <end position="65"/>
    </location>
</feature>
<name>A0A4R9BIY7_9MICO</name>
<evidence type="ECO:0000313" key="3">
    <source>
        <dbReference type="Proteomes" id="UP000298468"/>
    </source>
</evidence>
<dbReference type="RefSeq" id="WP_134642579.1">
    <property type="nucleotide sequence ID" value="NZ_SOHM01000042.1"/>
</dbReference>
<dbReference type="EMBL" id="SOHM01000042">
    <property type="protein sequence ID" value="TFD84038.1"/>
    <property type="molecule type" value="Genomic_DNA"/>
</dbReference>
<dbReference type="AlphaFoldDB" id="A0A4R9BIY7"/>
<evidence type="ECO:0000256" key="1">
    <source>
        <dbReference type="SAM" id="MobiDB-lite"/>
    </source>
</evidence>
<reference evidence="2 3" key="1">
    <citation type="submission" date="2019-03" db="EMBL/GenBank/DDBJ databases">
        <title>Genomics of glacier-inhabiting Cryobacterium strains.</title>
        <authorList>
            <person name="Liu Q."/>
            <person name="Xin Y.-H."/>
        </authorList>
    </citation>
    <scope>NUCLEOTIDE SEQUENCE [LARGE SCALE GENOMIC DNA]</scope>
    <source>
        <strain evidence="2 3">Sr59</strain>
    </source>
</reference>
<accession>A0A4R9BIY7</accession>
<keyword evidence="3" id="KW-1185">Reference proteome</keyword>